<dbReference type="GeneTree" id="ENSGT00940000164910"/>
<dbReference type="InterPro" id="IPR052624">
    <property type="entry name" value="CRIM1"/>
</dbReference>
<feature type="domain" description="Antistasin-like" evidence="6">
    <location>
        <begin position="543"/>
        <end position="569"/>
    </location>
</feature>
<feature type="chain" id="PRO_5003578480" description="Cysteine-rich motor neuron 1 protein" evidence="4">
    <location>
        <begin position="27"/>
        <end position="887"/>
    </location>
</feature>
<dbReference type="Gene3D" id="2.10.22.10">
    <property type="entry name" value="Antistasin, domain 1"/>
    <property type="match status" value="2"/>
</dbReference>
<dbReference type="Gene3D" id="6.20.200.20">
    <property type="match status" value="5"/>
</dbReference>
<evidence type="ECO:0000256" key="4">
    <source>
        <dbReference type="SAM" id="SignalP"/>
    </source>
</evidence>
<keyword evidence="2" id="KW-0677">Repeat</keyword>
<feature type="domain" description="IGFBP N-terminal" evidence="7">
    <location>
        <begin position="25"/>
        <end position="105"/>
    </location>
</feature>
<reference evidence="8" key="2">
    <citation type="submission" date="2025-08" db="UniProtKB">
        <authorList>
            <consortium name="Ensembl"/>
        </authorList>
    </citation>
    <scope>IDENTIFICATION</scope>
</reference>
<dbReference type="SMART" id="SM00121">
    <property type="entry name" value="IB"/>
    <property type="match status" value="1"/>
</dbReference>
<dbReference type="eggNOG" id="KOG1216">
    <property type="taxonomic scope" value="Eukaryota"/>
</dbReference>
<dbReference type="InterPro" id="IPR000867">
    <property type="entry name" value="IGFBP-like"/>
</dbReference>
<keyword evidence="3" id="KW-1015">Disulfide bond</keyword>
<keyword evidence="9" id="KW-1185">Reference proteome</keyword>
<dbReference type="PANTHER" id="PTHR46439">
    <property type="entry name" value="CYSTEINE-RICH MOTOR NEURON 1 PROTEIN"/>
    <property type="match status" value="1"/>
</dbReference>
<dbReference type="PROSITE" id="PS51252">
    <property type="entry name" value="ANTISTASIN"/>
    <property type="match status" value="3"/>
</dbReference>
<proteinExistence type="predicted"/>
<evidence type="ECO:0000256" key="2">
    <source>
        <dbReference type="ARBA" id="ARBA00022737"/>
    </source>
</evidence>
<feature type="domain" description="VWFC" evidence="5">
    <location>
        <begin position="827"/>
        <end position="887"/>
    </location>
</feature>
<dbReference type="PANTHER" id="PTHR46439:SF1">
    <property type="entry name" value="CYSTEINE-RICH MOTOR NEURON 1 PROTEIN"/>
    <property type="match status" value="1"/>
</dbReference>
<evidence type="ECO:0008006" key="10">
    <source>
        <dbReference type="Google" id="ProtNLM"/>
    </source>
</evidence>
<keyword evidence="1 4" id="KW-0732">Signal</keyword>
<dbReference type="Gene3D" id="4.10.40.20">
    <property type="match status" value="1"/>
</dbReference>
<dbReference type="Ensembl" id="ENSCSAVT00000002442.1">
    <property type="protein sequence ID" value="ENSCSAVP00000002403.1"/>
    <property type="gene ID" value="ENSCSAVG00000001405.1"/>
</dbReference>
<evidence type="ECO:0000256" key="3">
    <source>
        <dbReference type="ARBA" id="ARBA00023157"/>
    </source>
</evidence>
<name>H2YAQ5_CIOSA</name>
<dbReference type="SMART" id="SM00214">
    <property type="entry name" value="VWC"/>
    <property type="match status" value="6"/>
</dbReference>
<evidence type="ECO:0000259" key="7">
    <source>
        <dbReference type="PROSITE" id="PS51323"/>
    </source>
</evidence>
<dbReference type="InterPro" id="IPR001007">
    <property type="entry name" value="VWF_dom"/>
</dbReference>
<dbReference type="SUPFAM" id="SSF57184">
    <property type="entry name" value="Growth factor receptor domain"/>
    <property type="match status" value="1"/>
</dbReference>
<feature type="signal peptide" evidence="4">
    <location>
        <begin position="1"/>
        <end position="26"/>
    </location>
</feature>
<evidence type="ECO:0000256" key="1">
    <source>
        <dbReference type="ARBA" id="ARBA00022729"/>
    </source>
</evidence>
<evidence type="ECO:0000313" key="8">
    <source>
        <dbReference type="Ensembl" id="ENSCSAVP00000002403.1"/>
    </source>
</evidence>
<organism evidence="8 9">
    <name type="scientific">Ciona savignyi</name>
    <name type="common">Pacific transparent sea squirt</name>
    <dbReference type="NCBI Taxonomy" id="51511"/>
    <lineage>
        <taxon>Eukaryota</taxon>
        <taxon>Metazoa</taxon>
        <taxon>Chordata</taxon>
        <taxon>Tunicata</taxon>
        <taxon>Ascidiacea</taxon>
        <taxon>Phlebobranchia</taxon>
        <taxon>Cionidae</taxon>
        <taxon>Ciona</taxon>
    </lineage>
</organism>
<evidence type="ECO:0000259" key="6">
    <source>
        <dbReference type="PROSITE" id="PS51252"/>
    </source>
</evidence>
<dbReference type="PROSITE" id="PS51323">
    <property type="entry name" value="IGFBP_N_2"/>
    <property type="match status" value="1"/>
</dbReference>
<dbReference type="Pfam" id="PF00093">
    <property type="entry name" value="VWC"/>
    <property type="match status" value="3"/>
</dbReference>
<dbReference type="GO" id="GO:0004867">
    <property type="term" value="F:serine-type endopeptidase inhibitor activity"/>
    <property type="evidence" value="ECO:0007669"/>
    <property type="project" value="InterPro"/>
</dbReference>
<dbReference type="OMA" id="FNNVEYH"/>
<protein>
    <recommendedName>
        <fullName evidence="10">Cysteine-rich motor neuron 1 protein</fullName>
    </recommendedName>
</protein>
<dbReference type="Pfam" id="PF02822">
    <property type="entry name" value="Antistasin"/>
    <property type="match status" value="2"/>
</dbReference>
<sequence length="887" mass="96361">ILRTMFREYHLLTLALLCVFSGFVDGLSCRACNPSRCELKDPASCPGGTVRDACECCMECAKLEGEECGGIFGIKGQCDAHLSCIIQPNNGDPLDGNVAGVCKGKPTTSLTASDHCHQRTFEGCNLTGRKCVCRRQLACKNPYRFTSADSCRRHTHRKIIIHCLRSSCSDVTCDIKHSPRCPEDSEIVEGYVPPGQCCPTASRCECKLENCAYHLCSSDEEMHPVRRGNGVPGSCCDEYECRPRESPIDECAAVRCALYPLTSVTCPSDSVAVRDPNPSSQCCPGDPISLPFRCQCKPCTQPTCGRNKKAQVTFRADGKPGSCCDEYKCSNETGNAGCSVNGTRHPHGTTYKREECRVCECQNGVSYCERQQCPTRTCTRLVMKQGACCPECDEGKAGPKGRIGECFYIDGQSAYSVGETWSPDPCTKCRCAERGERICEAAFCYGYANLSPIIQPGKYCISEASTVTMAVPACPSMDGCSLTDEDCRGGFMKDRNNCRMCKCISGEGNCPSMTKCALKCARGFQRDDSGCETCACLQRPRKCKELTACIKQCPYGYRLNKKGCDRCKCRRCQPMDSCDKECTFGLSVNNYGCDICKCKGSAIALPSPEKAATHSCADDSIDRRRDDGETWSSDCFICVCRGGDVMCDAIKCPVPACENPVLREGDCCASCAGNLQKPNPESSSLVPQSLSCQEPGGNWFVEGETWKVSECTSCICHSGLVMCTSFKCPATNCMHPVLHPGECCPKCPAFAGSLNIASLGPSCKLDSGKMFKSGDSWKSDPCTSHACLGGAIQNFSVQCPQNHGCVSPVRMRDQCCPTCLGSAARHKNCNANETVYRDGELWNDADKPCVKCRCVDGDIQCYHPMCDPLPSNCPTVFRREGACCDEC</sequence>
<feature type="domain" description="VWFC" evidence="5">
    <location>
        <begin position="690"/>
        <end position="748"/>
    </location>
</feature>
<evidence type="ECO:0000313" key="9">
    <source>
        <dbReference type="Proteomes" id="UP000007875"/>
    </source>
</evidence>
<dbReference type="Pfam" id="PF00219">
    <property type="entry name" value="IGFBP"/>
    <property type="match status" value="1"/>
</dbReference>
<feature type="domain" description="Antistasin-like" evidence="6">
    <location>
        <begin position="510"/>
        <end position="536"/>
    </location>
</feature>
<dbReference type="PROSITE" id="PS01208">
    <property type="entry name" value="VWFC_1"/>
    <property type="match status" value="4"/>
</dbReference>
<reference evidence="8" key="3">
    <citation type="submission" date="2025-09" db="UniProtKB">
        <authorList>
            <consortium name="Ensembl"/>
        </authorList>
    </citation>
    <scope>IDENTIFICATION</scope>
</reference>
<dbReference type="GO" id="GO:0005576">
    <property type="term" value="C:extracellular region"/>
    <property type="evidence" value="ECO:0007669"/>
    <property type="project" value="InterPro"/>
</dbReference>
<dbReference type="GO" id="GO:0005886">
    <property type="term" value="C:plasma membrane"/>
    <property type="evidence" value="ECO:0007669"/>
    <property type="project" value="TreeGrafter"/>
</dbReference>
<dbReference type="Pfam" id="PF23334">
    <property type="entry name" value="VWC2L_2nd"/>
    <property type="match status" value="2"/>
</dbReference>
<dbReference type="InParanoid" id="H2YAQ5"/>
<dbReference type="Gene3D" id="2.10.70.10">
    <property type="entry name" value="Complement Module, domain 1"/>
    <property type="match status" value="1"/>
</dbReference>
<dbReference type="SUPFAM" id="SSF57603">
    <property type="entry name" value="FnI-like domain"/>
    <property type="match status" value="5"/>
</dbReference>
<dbReference type="Proteomes" id="UP000007875">
    <property type="component" value="Unassembled WGS sequence"/>
</dbReference>
<dbReference type="InterPro" id="IPR004094">
    <property type="entry name" value="Antistasin-like"/>
</dbReference>
<dbReference type="PROSITE" id="PS50184">
    <property type="entry name" value="VWFC_2"/>
    <property type="match status" value="5"/>
</dbReference>
<feature type="domain" description="VWFC" evidence="5">
    <location>
        <begin position="336"/>
        <end position="393"/>
    </location>
</feature>
<feature type="domain" description="VWFC" evidence="5">
    <location>
        <begin position="761"/>
        <end position="820"/>
    </location>
</feature>
<reference evidence="9" key="1">
    <citation type="submission" date="2003-08" db="EMBL/GenBank/DDBJ databases">
        <authorList>
            <person name="Birren B."/>
            <person name="Nusbaum C."/>
            <person name="Abebe A."/>
            <person name="Abouelleil A."/>
            <person name="Adekoya E."/>
            <person name="Ait-zahra M."/>
            <person name="Allen N."/>
            <person name="Allen T."/>
            <person name="An P."/>
            <person name="Anderson M."/>
            <person name="Anderson S."/>
            <person name="Arachchi H."/>
            <person name="Armbruster J."/>
            <person name="Bachantsang P."/>
            <person name="Baldwin J."/>
            <person name="Barry A."/>
            <person name="Bayul T."/>
            <person name="Blitshsteyn B."/>
            <person name="Bloom T."/>
            <person name="Blye J."/>
            <person name="Boguslavskiy L."/>
            <person name="Borowsky M."/>
            <person name="Boukhgalter B."/>
            <person name="Brunache A."/>
            <person name="Butler J."/>
            <person name="Calixte N."/>
            <person name="Calvo S."/>
            <person name="Camarata J."/>
            <person name="Campo K."/>
            <person name="Chang J."/>
            <person name="Cheshatsang Y."/>
            <person name="Citroen M."/>
            <person name="Collymore A."/>
            <person name="Considine T."/>
            <person name="Cook A."/>
            <person name="Cooke P."/>
            <person name="Corum B."/>
            <person name="Cuomo C."/>
            <person name="David R."/>
            <person name="Dawoe T."/>
            <person name="Degray S."/>
            <person name="Dodge S."/>
            <person name="Dooley K."/>
            <person name="Dorje P."/>
            <person name="Dorjee K."/>
            <person name="Dorris L."/>
            <person name="Duffey N."/>
            <person name="Dupes A."/>
            <person name="Elkins T."/>
            <person name="Engels R."/>
            <person name="Erickson J."/>
            <person name="Farina A."/>
            <person name="Faro S."/>
            <person name="Ferreira P."/>
            <person name="Fischer H."/>
            <person name="Fitzgerald M."/>
            <person name="Foley K."/>
            <person name="Gage D."/>
            <person name="Galagan J."/>
            <person name="Gearin G."/>
            <person name="Gnerre S."/>
            <person name="Gnirke A."/>
            <person name="Goyette A."/>
            <person name="Graham J."/>
            <person name="Grandbois E."/>
            <person name="Gyaltsen K."/>
            <person name="Hafez N."/>
            <person name="Hagopian D."/>
            <person name="Hagos B."/>
            <person name="Hall J."/>
            <person name="Hatcher B."/>
            <person name="Heller A."/>
            <person name="Higgins H."/>
            <person name="Honan T."/>
            <person name="Horn A."/>
            <person name="Houde N."/>
            <person name="Hughes L."/>
            <person name="Hulme W."/>
            <person name="Husby E."/>
            <person name="Iliev I."/>
            <person name="Jaffe D."/>
            <person name="Jones C."/>
            <person name="Kamal M."/>
            <person name="Kamat A."/>
            <person name="Kamvysselis M."/>
            <person name="Karlsson E."/>
            <person name="Kells C."/>
            <person name="Kieu A."/>
            <person name="Kisner P."/>
            <person name="Kodira C."/>
            <person name="Kulbokas E."/>
            <person name="Labutti K."/>
            <person name="Lama D."/>
            <person name="Landers T."/>
            <person name="Leger J."/>
            <person name="Levine S."/>
            <person name="Lewis D."/>
            <person name="Lewis T."/>
            <person name="Lindblad-toh K."/>
            <person name="Liu X."/>
            <person name="Lokyitsang T."/>
            <person name="Lokyitsang Y."/>
            <person name="Lucien O."/>
            <person name="Lui A."/>
            <person name="Ma L.J."/>
            <person name="Mabbitt R."/>
            <person name="Macdonald J."/>
            <person name="Maclean C."/>
            <person name="Major J."/>
            <person name="Manning J."/>
            <person name="Marabella R."/>
            <person name="Maru K."/>
            <person name="Matthews C."/>
            <person name="Mauceli E."/>
            <person name="Mccarthy M."/>
            <person name="Mcdonough S."/>
            <person name="Mcghee T."/>
            <person name="Meldrim J."/>
            <person name="Meneus L."/>
            <person name="Mesirov J."/>
            <person name="Mihalev A."/>
            <person name="Mihova T."/>
            <person name="Mikkelsen T."/>
            <person name="Mlenga V."/>
            <person name="Moru K."/>
            <person name="Mozes J."/>
            <person name="Mulrain L."/>
            <person name="Munson G."/>
            <person name="Naylor J."/>
            <person name="Newes C."/>
            <person name="Nguyen C."/>
            <person name="Nguyen N."/>
            <person name="Nguyen T."/>
            <person name="Nicol R."/>
            <person name="Nielsen C."/>
            <person name="Nizzari M."/>
            <person name="Norbu C."/>
            <person name="Norbu N."/>
            <person name="O'donnell P."/>
            <person name="Okoawo O."/>
            <person name="O'leary S."/>
            <person name="Omotosho B."/>
            <person name="O'neill K."/>
            <person name="Osman S."/>
            <person name="Parker S."/>
            <person name="Perrin D."/>
            <person name="Phunkhang P."/>
            <person name="Piqani B."/>
            <person name="Purcell S."/>
            <person name="Rachupka T."/>
            <person name="Ramasamy U."/>
            <person name="Rameau R."/>
            <person name="Ray V."/>
            <person name="Raymond C."/>
            <person name="Retta R."/>
            <person name="Richardson S."/>
            <person name="Rise C."/>
            <person name="Rodriguez J."/>
            <person name="Rogers J."/>
            <person name="Rogov P."/>
            <person name="Rutman M."/>
            <person name="Schupbach R."/>
            <person name="Seaman C."/>
            <person name="Settipalli S."/>
            <person name="Sharpe T."/>
            <person name="Sheridan J."/>
            <person name="Sherpa N."/>
            <person name="Shi J."/>
            <person name="Smirnov S."/>
            <person name="Smith C."/>
            <person name="Sougnez C."/>
            <person name="Spencer B."/>
            <person name="Stalker J."/>
            <person name="Stange-thomann N."/>
            <person name="Stavropoulos S."/>
            <person name="Stetson K."/>
            <person name="Stone C."/>
            <person name="Stone S."/>
            <person name="Stubbs M."/>
            <person name="Talamas J."/>
            <person name="Tchuinga P."/>
            <person name="Tenzing P."/>
            <person name="Tesfaye S."/>
            <person name="Theodore J."/>
            <person name="Thoulutsang Y."/>
            <person name="Topham K."/>
            <person name="Towey S."/>
            <person name="Tsamla T."/>
            <person name="Tsomo N."/>
            <person name="Vallee D."/>
            <person name="Vassiliev H."/>
            <person name="Venkataraman V."/>
            <person name="Vinson J."/>
            <person name="Vo A."/>
            <person name="Wade C."/>
            <person name="Wang S."/>
            <person name="Wangchuk T."/>
            <person name="Wangdi T."/>
            <person name="Whittaker C."/>
            <person name="Wilkinson J."/>
            <person name="Wu Y."/>
            <person name="Wyman D."/>
            <person name="Yadav S."/>
            <person name="Yang S."/>
            <person name="Yang X."/>
            <person name="Yeager S."/>
            <person name="Yee E."/>
            <person name="Young G."/>
            <person name="Zainoun J."/>
            <person name="Zembeck L."/>
            <person name="Zimmer A."/>
            <person name="Zody M."/>
            <person name="Lander E."/>
        </authorList>
    </citation>
    <scope>NUCLEOTIDE SEQUENCE [LARGE SCALE GENOMIC DNA]</scope>
</reference>
<dbReference type="InterPro" id="IPR011061">
    <property type="entry name" value="Hirudin/antistatin"/>
</dbReference>
<feature type="domain" description="VWFC" evidence="5">
    <location>
        <begin position="614"/>
        <end position="672"/>
    </location>
</feature>
<evidence type="ECO:0000259" key="5">
    <source>
        <dbReference type="PROSITE" id="PS50184"/>
    </source>
</evidence>
<dbReference type="STRING" id="51511.ENSCSAVP00000002403"/>
<dbReference type="SUPFAM" id="SSF57262">
    <property type="entry name" value="Leech antihemostatic proteins"/>
    <property type="match status" value="1"/>
</dbReference>
<dbReference type="AlphaFoldDB" id="H2YAQ5"/>
<dbReference type="InterPro" id="IPR009030">
    <property type="entry name" value="Growth_fac_rcpt_cys_sf"/>
</dbReference>
<feature type="domain" description="Antistasin-like" evidence="6">
    <location>
        <begin position="572"/>
        <end position="598"/>
    </location>
</feature>
<accession>H2YAQ5</accession>
<dbReference type="HOGENOM" id="CLU_008434_0_0_1"/>